<dbReference type="PANTHER" id="PTHR48111:SF1">
    <property type="entry name" value="TWO-COMPONENT RESPONSE REGULATOR ORR33"/>
    <property type="match status" value="1"/>
</dbReference>
<dbReference type="Proteomes" id="UP001549691">
    <property type="component" value="Unassembled WGS sequence"/>
</dbReference>
<dbReference type="PROSITE" id="PS50110">
    <property type="entry name" value="RESPONSE_REGULATORY"/>
    <property type="match status" value="1"/>
</dbReference>
<dbReference type="EMBL" id="JBEWZI010000006">
    <property type="protein sequence ID" value="MET7013939.1"/>
    <property type="molecule type" value="Genomic_DNA"/>
</dbReference>
<evidence type="ECO:0000259" key="7">
    <source>
        <dbReference type="PROSITE" id="PS50110"/>
    </source>
</evidence>
<feature type="modified residue" description="4-aspartylphosphate" evidence="6">
    <location>
        <position position="61"/>
    </location>
</feature>
<evidence type="ECO:0000313" key="9">
    <source>
        <dbReference type="Proteomes" id="UP001549691"/>
    </source>
</evidence>
<protein>
    <submittedName>
        <fullName evidence="8">Response regulator</fullName>
    </submittedName>
</protein>
<gene>
    <name evidence="8" type="ORF">ABXR19_07040</name>
</gene>
<sequence>MPSQGIDRATRLVLIVDDVPENLSVLHDALDESGYSVLAALNGESALIRARQSLPDIILLDAAMPGMDGFEVASLLKADLATSHIPIIFMTGITEPEHIVAAFKAGGTDYVSKPVRTSEVIARIASHLQSARKTTQARSALDAFGQATMSVIPETGRVTWQTPLARDLLARYFNIRIDLVPPIVRNWLRTSIACLRSQPGTPLQPLKVIHASSRVIFSLHSQSADDEWLLVLSEENDKKSSEQ</sequence>
<proteinExistence type="predicted"/>
<reference evidence="8 9" key="1">
    <citation type="submission" date="2024-07" db="EMBL/GenBank/DDBJ databases">
        <title>Uliginosibacterium flavum JJ3220;KACC:17644.</title>
        <authorList>
            <person name="Kim M.K."/>
        </authorList>
    </citation>
    <scope>NUCLEOTIDE SEQUENCE [LARGE SCALE GENOMIC DNA]</scope>
    <source>
        <strain evidence="8 9">KACC:17644</strain>
    </source>
</reference>
<dbReference type="InterPro" id="IPR001789">
    <property type="entry name" value="Sig_transdc_resp-reg_receiver"/>
</dbReference>
<feature type="domain" description="Response regulatory" evidence="7">
    <location>
        <begin position="12"/>
        <end position="128"/>
    </location>
</feature>
<dbReference type="Pfam" id="PF00072">
    <property type="entry name" value="Response_reg"/>
    <property type="match status" value="1"/>
</dbReference>
<evidence type="ECO:0000256" key="5">
    <source>
        <dbReference type="ARBA" id="ARBA00023163"/>
    </source>
</evidence>
<comment type="caution">
    <text evidence="8">The sequence shown here is derived from an EMBL/GenBank/DDBJ whole genome shotgun (WGS) entry which is preliminary data.</text>
</comment>
<evidence type="ECO:0000313" key="8">
    <source>
        <dbReference type="EMBL" id="MET7013939.1"/>
    </source>
</evidence>
<evidence type="ECO:0000256" key="4">
    <source>
        <dbReference type="ARBA" id="ARBA00023125"/>
    </source>
</evidence>
<evidence type="ECO:0000256" key="6">
    <source>
        <dbReference type="PROSITE-ProRule" id="PRU00169"/>
    </source>
</evidence>
<evidence type="ECO:0000256" key="1">
    <source>
        <dbReference type="ARBA" id="ARBA00022553"/>
    </source>
</evidence>
<dbReference type="Gene3D" id="3.40.50.2300">
    <property type="match status" value="1"/>
</dbReference>
<evidence type="ECO:0000256" key="2">
    <source>
        <dbReference type="ARBA" id="ARBA00023012"/>
    </source>
</evidence>
<dbReference type="SMART" id="SM00448">
    <property type="entry name" value="REC"/>
    <property type="match status" value="1"/>
</dbReference>
<keyword evidence="3" id="KW-0805">Transcription regulation</keyword>
<evidence type="ECO:0000256" key="3">
    <source>
        <dbReference type="ARBA" id="ARBA00023015"/>
    </source>
</evidence>
<dbReference type="PANTHER" id="PTHR48111">
    <property type="entry name" value="REGULATOR OF RPOS"/>
    <property type="match status" value="1"/>
</dbReference>
<keyword evidence="9" id="KW-1185">Reference proteome</keyword>
<name>A0ABV2TJ46_9RHOO</name>
<dbReference type="InterPro" id="IPR039420">
    <property type="entry name" value="WalR-like"/>
</dbReference>
<accession>A0ABV2TJ46</accession>
<keyword evidence="2" id="KW-0902">Two-component regulatory system</keyword>
<dbReference type="RefSeq" id="WP_354600401.1">
    <property type="nucleotide sequence ID" value="NZ_JBEWZI010000006.1"/>
</dbReference>
<dbReference type="InterPro" id="IPR011006">
    <property type="entry name" value="CheY-like_superfamily"/>
</dbReference>
<keyword evidence="1 6" id="KW-0597">Phosphoprotein</keyword>
<keyword evidence="5" id="KW-0804">Transcription</keyword>
<dbReference type="CDD" id="cd19920">
    <property type="entry name" value="REC_PA4781-like"/>
    <property type="match status" value="1"/>
</dbReference>
<organism evidence="8 9">
    <name type="scientific">Uliginosibacterium flavum</name>
    <dbReference type="NCBI Taxonomy" id="1396831"/>
    <lineage>
        <taxon>Bacteria</taxon>
        <taxon>Pseudomonadati</taxon>
        <taxon>Pseudomonadota</taxon>
        <taxon>Betaproteobacteria</taxon>
        <taxon>Rhodocyclales</taxon>
        <taxon>Zoogloeaceae</taxon>
        <taxon>Uliginosibacterium</taxon>
    </lineage>
</organism>
<dbReference type="SUPFAM" id="SSF52172">
    <property type="entry name" value="CheY-like"/>
    <property type="match status" value="1"/>
</dbReference>
<keyword evidence="4" id="KW-0238">DNA-binding</keyword>